<feature type="transmembrane region" description="Helical" evidence="1">
    <location>
        <begin position="98"/>
        <end position="116"/>
    </location>
</feature>
<evidence type="ECO:0000313" key="3">
    <source>
        <dbReference type="Proteomes" id="UP000245702"/>
    </source>
</evidence>
<keyword evidence="1" id="KW-1133">Transmembrane helix</keyword>
<protein>
    <submittedName>
        <fullName evidence="2">Uncharacterized protein</fullName>
    </submittedName>
</protein>
<dbReference type="InterPro" id="IPR048147">
    <property type="entry name" value="CBO0543-like"/>
</dbReference>
<proteinExistence type="predicted"/>
<evidence type="ECO:0000313" key="2">
    <source>
        <dbReference type="EMBL" id="CVK18805.1"/>
    </source>
</evidence>
<evidence type="ECO:0000256" key="1">
    <source>
        <dbReference type="SAM" id="Phobius"/>
    </source>
</evidence>
<accession>A0ABM9W1M3</accession>
<feature type="transmembrane region" description="Helical" evidence="1">
    <location>
        <begin position="128"/>
        <end position="151"/>
    </location>
</feature>
<dbReference type="EMBL" id="FCOW01000006">
    <property type="protein sequence ID" value="CVK18805.1"/>
    <property type="molecule type" value="Genomic_DNA"/>
</dbReference>
<sequence>MSISVEMFISLAAAVITLLLLIFAVDWRYFRDWVVVYLFKSLLDFVVSSPTVELRLLEYPDRLLPNLYDTSLLFELWVFPVLCILYNQITRDKGLSVILGYALLFSAGITVIEYFLELHTNLIRYIQWSWLTTYVTLSITFLLSRGFIAFYRRGCDKAMGVLENRVGGYPLFE</sequence>
<reference evidence="2 3" key="1">
    <citation type="submission" date="2016-01" db="EMBL/GenBank/DDBJ databases">
        <authorList>
            <person name="Brown R."/>
        </authorList>
    </citation>
    <scope>NUCLEOTIDE SEQUENCE [LARGE SCALE GENOMIC DNA]</scope>
    <source>
        <strain evidence="2">Sporomusa sphaeroides DSM 2875</strain>
    </source>
</reference>
<keyword evidence="3" id="KW-1185">Reference proteome</keyword>
<dbReference type="RefSeq" id="WP_075756750.1">
    <property type="nucleotide sequence ID" value="NZ_CP146991.1"/>
</dbReference>
<comment type="caution">
    <text evidence="2">The sequence shown here is derived from an EMBL/GenBank/DDBJ whole genome shotgun (WGS) entry which is preliminary data.</text>
</comment>
<name>A0ABM9W1M3_9FIRM</name>
<dbReference type="NCBIfam" id="NF041644">
    <property type="entry name" value="CBO0543_fam"/>
    <property type="match status" value="1"/>
</dbReference>
<keyword evidence="1" id="KW-0472">Membrane</keyword>
<keyword evidence="1" id="KW-0812">Transmembrane</keyword>
<gene>
    <name evidence="2" type="ORF">SSPH_01449</name>
</gene>
<dbReference type="Proteomes" id="UP000245702">
    <property type="component" value="Unassembled WGS sequence"/>
</dbReference>
<organism evidence="2 3">
    <name type="scientific">Sporomusa sphaeroides DSM 2875</name>
    <dbReference type="NCBI Taxonomy" id="1337886"/>
    <lineage>
        <taxon>Bacteria</taxon>
        <taxon>Bacillati</taxon>
        <taxon>Bacillota</taxon>
        <taxon>Negativicutes</taxon>
        <taxon>Selenomonadales</taxon>
        <taxon>Sporomusaceae</taxon>
        <taxon>Sporomusa</taxon>
    </lineage>
</organism>
<feature type="transmembrane region" description="Helical" evidence="1">
    <location>
        <begin position="67"/>
        <end position="86"/>
    </location>
</feature>